<evidence type="ECO:0000256" key="14">
    <source>
        <dbReference type="ARBA" id="ARBA00049069"/>
    </source>
</evidence>
<organism evidence="26">
    <name type="scientific">Triatoma dimidiata</name>
    <name type="common">Kissing bug</name>
    <name type="synonym">Meccus dimidiatus</name>
    <dbReference type="NCBI Taxonomy" id="72491"/>
    <lineage>
        <taxon>Eukaryota</taxon>
        <taxon>Metazoa</taxon>
        <taxon>Ecdysozoa</taxon>
        <taxon>Arthropoda</taxon>
        <taxon>Hexapoda</taxon>
        <taxon>Insecta</taxon>
        <taxon>Pterygota</taxon>
        <taxon>Neoptera</taxon>
        <taxon>Paraneoptera</taxon>
        <taxon>Hemiptera</taxon>
        <taxon>Heteroptera</taxon>
        <taxon>Panheteroptera</taxon>
        <taxon>Cimicomorpha</taxon>
        <taxon>Reduviidae</taxon>
        <taxon>Triatominae</taxon>
        <taxon>Triatoma</taxon>
    </lineage>
</organism>
<dbReference type="EC" id="1.1.1.n12" evidence="4"/>
<dbReference type="GO" id="GO:0047035">
    <property type="term" value="F:testosterone dehydrogenase (NAD+) activity"/>
    <property type="evidence" value="ECO:0007669"/>
    <property type="project" value="UniProtKB-EC"/>
</dbReference>
<evidence type="ECO:0000256" key="11">
    <source>
        <dbReference type="ARBA" id="ARBA00023128"/>
    </source>
</evidence>
<dbReference type="PRINTS" id="PR00081">
    <property type="entry name" value="GDHRDH"/>
</dbReference>
<evidence type="ECO:0000256" key="19">
    <source>
        <dbReference type="ARBA" id="ARBA00066822"/>
    </source>
</evidence>
<evidence type="ECO:0000313" key="26">
    <source>
        <dbReference type="EMBL" id="JAP04659.1"/>
    </source>
</evidence>
<comment type="catalytic activity">
    <reaction evidence="14">
        <text>17beta-estradiol + NAD(+) = estrone + NADH + H(+)</text>
        <dbReference type="Rhea" id="RHEA:24612"/>
        <dbReference type="ChEBI" id="CHEBI:15378"/>
        <dbReference type="ChEBI" id="CHEBI:16469"/>
        <dbReference type="ChEBI" id="CHEBI:17263"/>
        <dbReference type="ChEBI" id="CHEBI:57540"/>
        <dbReference type="ChEBI" id="CHEBI:57945"/>
        <dbReference type="EC" id="1.1.1.62"/>
    </reaction>
    <physiologicalReaction direction="left-to-right" evidence="14">
        <dbReference type="Rhea" id="RHEA:24613"/>
    </physiologicalReaction>
    <physiologicalReaction direction="right-to-left" evidence="14">
        <dbReference type="Rhea" id="RHEA:24614"/>
    </physiologicalReaction>
</comment>
<keyword evidence="7" id="KW-0276">Fatty acid metabolism</keyword>
<evidence type="ECO:0000256" key="20">
    <source>
        <dbReference type="ARBA" id="ARBA00070911"/>
    </source>
</evidence>
<evidence type="ECO:0000256" key="24">
    <source>
        <dbReference type="ARBA" id="ARBA00083097"/>
    </source>
</evidence>
<dbReference type="PRINTS" id="PR00080">
    <property type="entry name" value="SDRFAMILY"/>
</dbReference>
<dbReference type="InterPro" id="IPR036291">
    <property type="entry name" value="NAD(P)-bd_dom_sf"/>
</dbReference>
<evidence type="ECO:0000256" key="3">
    <source>
        <dbReference type="ARBA" id="ARBA00006484"/>
    </source>
</evidence>
<evidence type="ECO:0000256" key="9">
    <source>
        <dbReference type="ARBA" id="ARBA00023027"/>
    </source>
</evidence>
<dbReference type="InterPro" id="IPR020904">
    <property type="entry name" value="Sc_DH/Rdtase_CS"/>
</dbReference>
<sequence>MLAGKIALVTGAGSGIGRAASLLIAREGAKVIATDQNKKSLDETLNLLKGDGHSSYTLDVANAEIVEQTFKNILKNYETPPNIIVNSAGITRDSFLLNMTPEMFKDVIDVNLTGTYNVVKCACIALNEYKHSGSIVNIASIVGQTGNMAQVNYSASKAGVEALSKTVAKEMGKLGIRCNAVVPGFIKSPMTDLVPEKVKDFFLARIPLGRLGKPEEVAEVIAFLASDRSSYINGASILVTGGL</sequence>
<evidence type="ECO:0000256" key="16">
    <source>
        <dbReference type="ARBA" id="ARBA00050435"/>
    </source>
</evidence>
<dbReference type="GO" id="GO:0005759">
    <property type="term" value="C:mitochondrial matrix"/>
    <property type="evidence" value="ECO:0007669"/>
    <property type="project" value="UniProtKB-SubCell"/>
</dbReference>
<dbReference type="EC" id="1.1.1.239" evidence="19"/>
<dbReference type="GO" id="GO:0006633">
    <property type="term" value="P:fatty acid biosynthetic process"/>
    <property type="evidence" value="ECO:0007669"/>
    <property type="project" value="UniProtKB-KW"/>
</dbReference>
<dbReference type="PANTHER" id="PTHR42760:SF83">
    <property type="entry name" value="(3R)-3-HYDROXYACYL-COA DEHYDROGENASE"/>
    <property type="match status" value="1"/>
</dbReference>
<dbReference type="Pfam" id="PF13561">
    <property type="entry name" value="adh_short_C2"/>
    <property type="match status" value="1"/>
</dbReference>
<evidence type="ECO:0000256" key="22">
    <source>
        <dbReference type="ARBA" id="ARBA00081419"/>
    </source>
</evidence>
<evidence type="ECO:0000256" key="15">
    <source>
        <dbReference type="ARBA" id="ARBA00050232"/>
    </source>
</evidence>
<keyword evidence="11" id="KW-0496">Mitochondrion</keyword>
<proteinExistence type="inferred from homology"/>
<dbReference type="EMBL" id="GECL01001465">
    <property type="protein sequence ID" value="JAP04659.1"/>
    <property type="molecule type" value="Transcribed_RNA"/>
</dbReference>
<evidence type="ECO:0000256" key="10">
    <source>
        <dbReference type="ARBA" id="ARBA00023098"/>
    </source>
</evidence>
<comment type="subcellular location">
    <subcellularLocation>
        <location evidence="1">Mitochondrion matrix</location>
    </subcellularLocation>
</comment>
<evidence type="ECO:0000256" key="6">
    <source>
        <dbReference type="ARBA" id="ARBA00022553"/>
    </source>
</evidence>
<comment type="similarity">
    <text evidence="3">Belongs to the short-chain dehydrogenases/reductases (SDR) family.</text>
</comment>
<dbReference type="GO" id="GO:0008210">
    <property type="term" value="P:estrogen metabolic process"/>
    <property type="evidence" value="ECO:0007669"/>
    <property type="project" value="UniProtKB-ARBA"/>
</dbReference>
<evidence type="ECO:0000256" key="1">
    <source>
        <dbReference type="ARBA" id="ARBA00004305"/>
    </source>
</evidence>
<comment type="pathway">
    <text evidence="2">Lipid metabolism; fatty acid biosynthesis.</text>
</comment>
<dbReference type="AlphaFoldDB" id="A0A0V0G922"/>
<evidence type="ECO:0000256" key="7">
    <source>
        <dbReference type="ARBA" id="ARBA00022832"/>
    </source>
</evidence>
<reference evidence="26" key="1">
    <citation type="journal article" date="2018" name="J. Proteomics">
        <title>Exploring the molecular complexity of Triatoma dimidiata sialome.</title>
        <authorList>
            <person name="Santiago P.B."/>
            <person name="de Araujo C.N."/>
            <person name="Charneau S."/>
            <person name="Bastos I.M.D."/>
            <person name="Assumpcao T.C.F."/>
            <person name="Queiroz R.M.L."/>
            <person name="Praca Y.R."/>
            <person name="Cordeiro T.M."/>
            <person name="Garcia C.H.S."/>
            <person name="da Silva I.G."/>
            <person name="Raiol T."/>
            <person name="Motta F.N."/>
            <person name="de Araujo Oliveira J.V."/>
            <person name="de Sousa M.V."/>
            <person name="Ribeiro J.M.C."/>
            <person name="de Santana J.M."/>
        </authorList>
    </citation>
    <scope>NUCLEOTIDE SEQUENCE</scope>
    <source>
        <strain evidence="26">Santander</strain>
        <tissue evidence="26">Salivary glands</tissue>
    </source>
</reference>
<evidence type="ECO:0000256" key="13">
    <source>
        <dbReference type="ARBA" id="ARBA00037929"/>
    </source>
</evidence>
<dbReference type="PANTHER" id="PTHR42760">
    <property type="entry name" value="SHORT-CHAIN DEHYDROGENASES/REDUCTASES FAMILY MEMBER"/>
    <property type="match status" value="1"/>
</dbReference>
<evidence type="ECO:0000256" key="18">
    <source>
        <dbReference type="ARBA" id="ARBA00065174"/>
    </source>
</evidence>
<accession>A0A0V0G922</accession>
<evidence type="ECO:0000256" key="17">
    <source>
        <dbReference type="ARBA" id="ARBA00052680"/>
    </source>
</evidence>
<dbReference type="GO" id="GO:0048038">
    <property type="term" value="F:quinone binding"/>
    <property type="evidence" value="ECO:0007669"/>
    <property type="project" value="TreeGrafter"/>
</dbReference>
<comment type="catalytic activity">
    <reaction evidence="16">
        <text>17beta-hydroxy-5alpha-androstan-3-one + NAD(+) = 5alpha-androstan-3,17-dione + NADH + H(+)</text>
        <dbReference type="Rhea" id="RHEA:41992"/>
        <dbReference type="ChEBI" id="CHEBI:15378"/>
        <dbReference type="ChEBI" id="CHEBI:15994"/>
        <dbReference type="ChEBI" id="CHEBI:16330"/>
        <dbReference type="ChEBI" id="CHEBI:57540"/>
        <dbReference type="ChEBI" id="CHEBI:57945"/>
    </reaction>
    <physiologicalReaction direction="left-to-right" evidence="16">
        <dbReference type="Rhea" id="RHEA:41993"/>
    </physiologicalReaction>
</comment>
<keyword evidence="8" id="KW-0560">Oxidoreductase</keyword>
<comment type="catalytic activity">
    <reaction evidence="15">
        <text>testosterone + NAD(+) = androst-4-ene-3,17-dione + NADH + H(+)</text>
        <dbReference type="Rhea" id="RHEA:14929"/>
        <dbReference type="ChEBI" id="CHEBI:15378"/>
        <dbReference type="ChEBI" id="CHEBI:16422"/>
        <dbReference type="ChEBI" id="CHEBI:17347"/>
        <dbReference type="ChEBI" id="CHEBI:57540"/>
        <dbReference type="ChEBI" id="CHEBI:57945"/>
        <dbReference type="EC" id="1.1.1.239"/>
    </reaction>
    <physiologicalReaction direction="left-to-right" evidence="15">
        <dbReference type="Rhea" id="RHEA:14930"/>
    </physiologicalReaction>
</comment>
<evidence type="ECO:0000256" key="2">
    <source>
        <dbReference type="ARBA" id="ARBA00005194"/>
    </source>
</evidence>
<dbReference type="PROSITE" id="PS00061">
    <property type="entry name" value="ADH_SHORT"/>
    <property type="match status" value="1"/>
</dbReference>
<keyword evidence="12" id="KW-0275">Fatty acid biosynthesis</keyword>
<dbReference type="InterPro" id="IPR002347">
    <property type="entry name" value="SDR_fam"/>
</dbReference>
<dbReference type="FunFam" id="3.40.50.720:FF:000231">
    <property type="entry name" value="Estradiol 17-beta-dehydrogenase 8"/>
    <property type="match status" value="1"/>
</dbReference>
<evidence type="ECO:0000256" key="21">
    <source>
        <dbReference type="ARBA" id="ARBA00077835"/>
    </source>
</evidence>
<dbReference type="Gene3D" id="3.40.50.720">
    <property type="entry name" value="NAD(P)-binding Rossmann-like Domain"/>
    <property type="match status" value="1"/>
</dbReference>
<protein>
    <recommendedName>
        <fullName evidence="20">(3R)-3-hydroxyacyl-CoA dehydrogenase</fullName>
        <ecNumber evidence="19">1.1.1.239</ecNumber>
        <ecNumber evidence="4">1.1.1.n12</ecNumber>
    </recommendedName>
    <alternativeName>
        <fullName evidence="22">17-beta-hydroxysteroid dehydrogenase 8</fullName>
    </alternativeName>
    <alternativeName>
        <fullName evidence="21">3-ketoacyl-[acyl-carrier-protein] reductase alpha subunit</fullName>
    </alternativeName>
    <alternativeName>
        <fullName evidence="24">3-oxoacyl-[acyl-carrier-protein] reductase</fullName>
    </alternativeName>
    <alternativeName>
        <fullName evidence="25">Estradiol 17-beta-dehydrogenase 8</fullName>
    </alternativeName>
    <alternativeName>
        <fullName evidence="23">Testosterone 17-beta-dehydrogenase 8</fullName>
    </alternativeName>
</protein>
<evidence type="ECO:0000256" key="25">
    <source>
        <dbReference type="ARBA" id="ARBA00083258"/>
    </source>
</evidence>
<name>A0A0V0G922_TRIDM</name>
<evidence type="ECO:0000256" key="8">
    <source>
        <dbReference type="ARBA" id="ARBA00023002"/>
    </source>
</evidence>
<comment type="pathway">
    <text evidence="13">Steroid biosynthesis; estrogen biosynthesis.</text>
</comment>
<dbReference type="GO" id="GO:0004303">
    <property type="term" value="F:estradiol 17-beta-dehydrogenase [NAD(P)+] activity"/>
    <property type="evidence" value="ECO:0007669"/>
    <property type="project" value="UniProtKB-EC"/>
</dbReference>
<keyword evidence="5" id="KW-0444">Lipid biosynthesis</keyword>
<keyword evidence="10" id="KW-0443">Lipid metabolism</keyword>
<evidence type="ECO:0000256" key="23">
    <source>
        <dbReference type="ARBA" id="ARBA00081936"/>
    </source>
</evidence>
<keyword evidence="6" id="KW-0597">Phosphoprotein</keyword>
<comment type="catalytic activity">
    <reaction evidence="17">
        <text>a (3R)-3-hydroxyacyl-CoA + NAD(+) = a 3-oxoacyl-CoA + NADH + H(+)</text>
        <dbReference type="Rhea" id="RHEA:32711"/>
        <dbReference type="ChEBI" id="CHEBI:15378"/>
        <dbReference type="ChEBI" id="CHEBI:57319"/>
        <dbReference type="ChEBI" id="CHEBI:57540"/>
        <dbReference type="ChEBI" id="CHEBI:57945"/>
        <dbReference type="ChEBI" id="CHEBI:90726"/>
        <dbReference type="EC" id="1.1.1.n12"/>
    </reaction>
    <physiologicalReaction direction="left-to-right" evidence="17">
        <dbReference type="Rhea" id="RHEA:32712"/>
    </physiologicalReaction>
</comment>
<keyword evidence="9" id="KW-0520">NAD</keyword>
<evidence type="ECO:0000256" key="5">
    <source>
        <dbReference type="ARBA" id="ARBA00022516"/>
    </source>
</evidence>
<comment type="subunit">
    <text evidence="18">Heterotetramer with CBR4; contains two molecules of HSD17B8 and CBR4.</text>
</comment>
<evidence type="ECO:0000256" key="12">
    <source>
        <dbReference type="ARBA" id="ARBA00023160"/>
    </source>
</evidence>
<evidence type="ECO:0000256" key="4">
    <source>
        <dbReference type="ARBA" id="ARBA00012456"/>
    </source>
</evidence>
<dbReference type="SUPFAM" id="SSF51735">
    <property type="entry name" value="NAD(P)-binding Rossmann-fold domains"/>
    <property type="match status" value="1"/>
</dbReference>